<keyword evidence="2" id="KW-1133">Transmembrane helix</keyword>
<keyword evidence="2" id="KW-0812">Transmembrane</keyword>
<protein>
    <submittedName>
        <fullName evidence="3">Uncharacterized protein</fullName>
    </submittedName>
</protein>
<feature type="compositionally biased region" description="Basic and acidic residues" evidence="1">
    <location>
        <begin position="308"/>
        <end position="324"/>
    </location>
</feature>
<feature type="transmembrane region" description="Helical" evidence="2">
    <location>
        <begin position="134"/>
        <end position="156"/>
    </location>
</feature>
<feature type="transmembrane region" description="Helical" evidence="2">
    <location>
        <begin position="25"/>
        <end position="49"/>
    </location>
</feature>
<proteinExistence type="predicted"/>
<feature type="transmembrane region" description="Helical" evidence="2">
    <location>
        <begin position="102"/>
        <end position="122"/>
    </location>
</feature>
<feature type="transmembrane region" description="Helical" evidence="2">
    <location>
        <begin position="210"/>
        <end position="231"/>
    </location>
</feature>
<organism evidence="3 4">
    <name type="scientific">Roridomyces roridus</name>
    <dbReference type="NCBI Taxonomy" id="1738132"/>
    <lineage>
        <taxon>Eukaryota</taxon>
        <taxon>Fungi</taxon>
        <taxon>Dikarya</taxon>
        <taxon>Basidiomycota</taxon>
        <taxon>Agaricomycotina</taxon>
        <taxon>Agaricomycetes</taxon>
        <taxon>Agaricomycetidae</taxon>
        <taxon>Agaricales</taxon>
        <taxon>Marasmiineae</taxon>
        <taxon>Mycenaceae</taxon>
        <taxon>Roridomyces</taxon>
    </lineage>
</organism>
<feature type="compositionally biased region" description="Polar residues" evidence="1">
    <location>
        <begin position="270"/>
        <end position="288"/>
    </location>
</feature>
<feature type="region of interest" description="Disordered" evidence="1">
    <location>
        <begin position="270"/>
        <end position="342"/>
    </location>
</feature>
<evidence type="ECO:0000313" key="3">
    <source>
        <dbReference type="EMBL" id="KAJ7616041.1"/>
    </source>
</evidence>
<keyword evidence="2" id="KW-0472">Membrane</keyword>
<dbReference type="AlphaFoldDB" id="A0AAD7BBW8"/>
<sequence>MDTPPDPTSIPDLNFSFPPGLKESFISTFVESMVYGAYIPVFLECMIVLRRKKLGNANHWYLVATTVSMFALVSARCFYEVNGSIETFNDLTHLLNSVQSDAFFISLDYALLVAIADAFLVFRTFVVWNRRWIIIIFPVMLYLGSCGASIYSLVALKSVGPTGDVQAKAVTDAGDVFLILTFCTNVLCTGLISFRILNSYGPRRSDGLKIISVLIESAALNTMLLIGLLVTTRLNSMSSYVLSGCSSPTIALSFSLIVVRVGRGTSYGDTLNGSGSTSGDVGAFTTQGPEFELGESRDRRGPSLSRSRNSEVRVRLEGRERDIPEEGEVDLEASKAGEGSVV</sequence>
<feature type="transmembrane region" description="Helical" evidence="2">
    <location>
        <begin position="61"/>
        <end position="82"/>
    </location>
</feature>
<feature type="transmembrane region" description="Helical" evidence="2">
    <location>
        <begin position="176"/>
        <end position="198"/>
    </location>
</feature>
<evidence type="ECO:0000313" key="4">
    <source>
        <dbReference type="Proteomes" id="UP001221142"/>
    </source>
</evidence>
<accession>A0AAD7BBW8</accession>
<reference evidence="3" key="1">
    <citation type="submission" date="2023-03" db="EMBL/GenBank/DDBJ databases">
        <title>Massive genome expansion in bonnet fungi (Mycena s.s.) driven by repeated elements and novel gene families across ecological guilds.</title>
        <authorList>
            <consortium name="Lawrence Berkeley National Laboratory"/>
            <person name="Harder C.B."/>
            <person name="Miyauchi S."/>
            <person name="Viragh M."/>
            <person name="Kuo A."/>
            <person name="Thoen E."/>
            <person name="Andreopoulos B."/>
            <person name="Lu D."/>
            <person name="Skrede I."/>
            <person name="Drula E."/>
            <person name="Henrissat B."/>
            <person name="Morin E."/>
            <person name="Kohler A."/>
            <person name="Barry K."/>
            <person name="LaButti K."/>
            <person name="Morin E."/>
            <person name="Salamov A."/>
            <person name="Lipzen A."/>
            <person name="Mereny Z."/>
            <person name="Hegedus B."/>
            <person name="Baldrian P."/>
            <person name="Stursova M."/>
            <person name="Weitz H."/>
            <person name="Taylor A."/>
            <person name="Grigoriev I.V."/>
            <person name="Nagy L.G."/>
            <person name="Martin F."/>
            <person name="Kauserud H."/>
        </authorList>
    </citation>
    <scope>NUCLEOTIDE SEQUENCE</scope>
    <source>
        <strain evidence="3">9284</strain>
    </source>
</reference>
<keyword evidence="4" id="KW-1185">Reference proteome</keyword>
<dbReference type="Proteomes" id="UP001221142">
    <property type="component" value="Unassembled WGS sequence"/>
</dbReference>
<evidence type="ECO:0000256" key="2">
    <source>
        <dbReference type="SAM" id="Phobius"/>
    </source>
</evidence>
<evidence type="ECO:0000256" key="1">
    <source>
        <dbReference type="SAM" id="MobiDB-lite"/>
    </source>
</evidence>
<dbReference type="EMBL" id="JARKIF010000023">
    <property type="protein sequence ID" value="KAJ7616041.1"/>
    <property type="molecule type" value="Genomic_DNA"/>
</dbReference>
<feature type="transmembrane region" description="Helical" evidence="2">
    <location>
        <begin position="237"/>
        <end position="259"/>
    </location>
</feature>
<comment type="caution">
    <text evidence="3">The sequence shown here is derived from an EMBL/GenBank/DDBJ whole genome shotgun (WGS) entry which is preliminary data.</text>
</comment>
<name>A0AAD7BBW8_9AGAR</name>
<gene>
    <name evidence="3" type="ORF">FB45DRAFT_236495</name>
</gene>